<dbReference type="InterPro" id="IPR036271">
    <property type="entry name" value="Tet_transcr_reg_TetR-rel_C_sf"/>
</dbReference>
<keyword evidence="1" id="KW-0805">Transcription regulation</keyword>
<evidence type="ECO:0000256" key="4">
    <source>
        <dbReference type="PROSITE-ProRule" id="PRU00335"/>
    </source>
</evidence>
<reference evidence="7" key="1">
    <citation type="journal article" date="2019" name="Int. J. Syst. Evol. Microbiol.">
        <title>The Global Catalogue of Microorganisms (GCM) 10K type strain sequencing project: providing services to taxonomists for standard genome sequencing and annotation.</title>
        <authorList>
            <consortium name="The Broad Institute Genomics Platform"/>
            <consortium name="The Broad Institute Genome Sequencing Center for Infectious Disease"/>
            <person name="Wu L."/>
            <person name="Ma J."/>
        </authorList>
    </citation>
    <scope>NUCLEOTIDE SEQUENCE [LARGE SCALE GENOMIC DNA]</scope>
    <source>
        <strain evidence="7">KCTC 32239</strain>
    </source>
</reference>
<dbReference type="SUPFAM" id="SSF48498">
    <property type="entry name" value="Tetracyclin repressor-like, C-terminal domain"/>
    <property type="match status" value="1"/>
</dbReference>
<evidence type="ECO:0000256" key="1">
    <source>
        <dbReference type="ARBA" id="ARBA00023015"/>
    </source>
</evidence>
<evidence type="ECO:0000313" key="6">
    <source>
        <dbReference type="EMBL" id="GGY88524.1"/>
    </source>
</evidence>
<dbReference type="PRINTS" id="PR00455">
    <property type="entry name" value="HTHTETR"/>
</dbReference>
<dbReference type="Gene3D" id="1.10.357.10">
    <property type="entry name" value="Tetracycline Repressor, domain 2"/>
    <property type="match status" value="1"/>
</dbReference>
<keyword evidence="7" id="KW-1185">Reference proteome</keyword>
<gene>
    <name evidence="6" type="ORF">GCM10011613_36970</name>
</gene>
<keyword evidence="2 4" id="KW-0238">DNA-binding</keyword>
<protein>
    <submittedName>
        <fullName evidence="6">TetR family transcriptional regulator</fullName>
    </submittedName>
</protein>
<dbReference type="PANTHER" id="PTHR47506">
    <property type="entry name" value="TRANSCRIPTIONAL REGULATORY PROTEIN"/>
    <property type="match status" value="1"/>
</dbReference>
<dbReference type="SUPFAM" id="SSF46689">
    <property type="entry name" value="Homeodomain-like"/>
    <property type="match status" value="1"/>
</dbReference>
<evidence type="ECO:0000313" key="7">
    <source>
        <dbReference type="Proteomes" id="UP000619761"/>
    </source>
</evidence>
<dbReference type="RefSeq" id="WP_189421389.1">
    <property type="nucleotide sequence ID" value="NZ_BMYZ01000005.1"/>
</dbReference>
<evidence type="ECO:0000259" key="5">
    <source>
        <dbReference type="PROSITE" id="PS50977"/>
    </source>
</evidence>
<dbReference type="EMBL" id="BMYZ01000005">
    <property type="protein sequence ID" value="GGY88524.1"/>
    <property type="molecule type" value="Genomic_DNA"/>
</dbReference>
<dbReference type="PROSITE" id="PS50977">
    <property type="entry name" value="HTH_TETR_2"/>
    <property type="match status" value="1"/>
</dbReference>
<dbReference type="InterPro" id="IPR001647">
    <property type="entry name" value="HTH_TetR"/>
</dbReference>
<keyword evidence="3" id="KW-0804">Transcription</keyword>
<dbReference type="InterPro" id="IPR009057">
    <property type="entry name" value="Homeodomain-like_sf"/>
</dbReference>
<sequence>MATTTRDKIIELAQEAIASRGYSAFSFRELAAELGIKSASIHYHFPTKTHLGVEVARAYRLRLEGALTQIAEHYLDPHKALDAMIALFRQEAATSQRMTVCTMLAAEIKNLPEEIQREMKTFYALNIGWIEAQLECLDMAKTPEKARQIFALLQGGLIGAKSQNDPGYFDMATAAIAQLLKE</sequence>
<evidence type="ECO:0000256" key="2">
    <source>
        <dbReference type="ARBA" id="ARBA00023125"/>
    </source>
</evidence>
<dbReference type="Proteomes" id="UP000619761">
    <property type="component" value="Unassembled WGS sequence"/>
</dbReference>
<organism evidence="6 7">
    <name type="scientific">Cellvibrio zantedeschiae</name>
    <dbReference type="NCBI Taxonomy" id="1237077"/>
    <lineage>
        <taxon>Bacteria</taxon>
        <taxon>Pseudomonadati</taxon>
        <taxon>Pseudomonadota</taxon>
        <taxon>Gammaproteobacteria</taxon>
        <taxon>Cellvibrionales</taxon>
        <taxon>Cellvibrionaceae</taxon>
        <taxon>Cellvibrio</taxon>
    </lineage>
</organism>
<proteinExistence type="predicted"/>
<name>A0ABQ3BBK6_9GAMM</name>
<dbReference type="PANTHER" id="PTHR47506:SF1">
    <property type="entry name" value="HTH-TYPE TRANSCRIPTIONAL REGULATOR YJDC"/>
    <property type="match status" value="1"/>
</dbReference>
<accession>A0ABQ3BBK6</accession>
<feature type="domain" description="HTH tetR-type" evidence="5">
    <location>
        <begin position="3"/>
        <end position="63"/>
    </location>
</feature>
<feature type="DNA-binding region" description="H-T-H motif" evidence="4">
    <location>
        <begin position="26"/>
        <end position="45"/>
    </location>
</feature>
<dbReference type="Pfam" id="PF00440">
    <property type="entry name" value="TetR_N"/>
    <property type="match status" value="1"/>
</dbReference>
<comment type="caution">
    <text evidence="6">The sequence shown here is derived from an EMBL/GenBank/DDBJ whole genome shotgun (WGS) entry which is preliminary data.</text>
</comment>
<evidence type="ECO:0000256" key="3">
    <source>
        <dbReference type="ARBA" id="ARBA00023163"/>
    </source>
</evidence>